<feature type="compositionally biased region" description="Basic and acidic residues" evidence="2">
    <location>
        <begin position="27"/>
        <end position="42"/>
    </location>
</feature>
<protein>
    <recommendedName>
        <fullName evidence="3">C2H2-type domain-containing protein</fullName>
    </recommendedName>
</protein>
<name>A0ABQ9H5X2_9NEOP</name>
<dbReference type="Gene3D" id="3.30.160.60">
    <property type="entry name" value="Classic Zinc Finger"/>
    <property type="match status" value="1"/>
</dbReference>
<evidence type="ECO:0000259" key="3">
    <source>
        <dbReference type="PROSITE" id="PS50157"/>
    </source>
</evidence>
<evidence type="ECO:0000256" key="1">
    <source>
        <dbReference type="PROSITE-ProRule" id="PRU00042"/>
    </source>
</evidence>
<keyword evidence="1" id="KW-0863">Zinc-finger</keyword>
<keyword evidence="1" id="KW-0479">Metal-binding</keyword>
<dbReference type="Proteomes" id="UP001159363">
    <property type="component" value="Chromosome 6"/>
</dbReference>
<keyword evidence="5" id="KW-1185">Reference proteome</keyword>
<proteinExistence type="predicted"/>
<organism evidence="4 5">
    <name type="scientific">Dryococelus australis</name>
    <dbReference type="NCBI Taxonomy" id="614101"/>
    <lineage>
        <taxon>Eukaryota</taxon>
        <taxon>Metazoa</taxon>
        <taxon>Ecdysozoa</taxon>
        <taxon>Arthropoda</taxon>
        <taxon>Hexapoda</taxon>
        <taxon>Insecta</taxon>
        <taxon>Pterygota</taxon>
        <taxon>Neoptera</taxon>
        <taxon>Polyneoptera</taxon>
        <taxon>Phasmatodea</taxon>
        <taxon>Verophasmatodea</taxon>
        <taxon>Anareolatae</taxon>
        <taxon>Phasmatidae</taxon>
        <taxon>Eurycanthinae</taxon>
        <taxon>Dryococelus</taxon>
    </lineage>
</organism>
<feature type="region of interest" description="Disordered" evidence="2">
    <location>
        <begin position="1"/>
        <end position="42"/>
    </location>
</feature>
<feature type="domain" description="C2H2-type" evidence="3">
    <location>
        <begin position="435"/>
        <end position="467"/>
    </location>
</feature>
<evidence type="ECO:0000313" key="4">
    <source>
        <dbReference type="EMBL" id="KAJ8879686.1"/>
    </source>
</evidence>
<evidence type="ECO:0000313" key="5">
    <source>
        <dbReference type="Proteomes" id="UP001159363"/>
    </source>
</evidence>
<dbReference type="SUPFAM" id="SSF57667">
    <property type="entry name" value="beta-beta-alpha zinc fingers"/>
    <property type="match status" value="1"/>
</dbReference>
<gene>
    <name evidence="4" type="ORF">PR048_020294</name>
</gene>
<accession>A0ABQ9H5X2</accession>
<dbReference type="InterPro" id="IPR013087">
    <property type="entry name" value="Znf_C2H2_type"/>
</dbReference>
<feature type="region of interest" description="Disordered" evidence="2">
    <location>
        <begin position="707"/>
        <end position="750"/>
    </location>
</feature>
<keyword evidence="1" id="KW-0862">Zinc</keyword>
<comment type="caution">
    <text evidence="4">The sequence shown here is derived from an EMBL/GenBank/DDBJ whole genome shotgun (WGS) entry which is preliminary data.</text>
</comment>
<evidence type="ECO:0000256" key="2">
    <source>
        <dbReference type="SAM" id="MobiDB-lite"/>
    </source>
</evidence>
<dbReference type="EMBL" id="JARBHB010000007">
    <property type="protein sequence ID" value="KAJ8879686.1"/>
    <property type="molecule type" value="Genomic_DNA"/>
</dbReference>
<reference evidence="4 5" key="1">
    <citation type="submission" date="2023-02" db="EMBL/GenBank/DDBJ databases">
        <title>LHISI_Scaffold_Assembly.</title>
        <authorList>
            <person name="Stuart O.P."/>
            <person name="Cleave R."/>
            <person name="Magrath M.J.L."/>
            <person name="Mikheyev A.S."/>
        </authorList>
    </citation>
    <scope>NUCLEOTIDE SEQUENCE [LARGE SCALE GENOMIC DNA]</scope>
    <source>
        <strain evidence="4">Daus_M_001</strain>
        <tissue evidence="4">Leg muscle</tissue>
    </source>
</reference>
<dbReference type="InterPro" id="IPR036236">
    <property type="entry name" value="Znf_C2H2_sf"/>
</dbReference>
<dbReference type="PROSITE" id="PS50157">
    <property type="entry name" value="ZINC_FINGER_C2H2_2"/>
    <property type="match status" value="1"/>
</dbReference>
<sequence length="750" mass="83611">MERRWNAGVGETGVPRENPPASGIVQHDSHIRKSGSEPAGDRTRIALVGGECASRLSLSGKAGDERQKKDGVGGGIRSEFSTNVCEQKEPRPCTAGSDHAHLPRRVIKELPRRMISNCFTNLQNQDVLADFEQTPRVTNCHVADRTSVRWQWIWLAASPRVATSVSEISKVLPRNRVNECRYSTHTTLSLTYSMKSRNSIKTILAHDTHIHIAIEHGMSYEEETFRMMEKKVIQRLRFSRPYLDPAPSRHSHFVATQTPATKNTLRHRLSSLRGPRATAKQSKQFCRRMLATLCSQPSKRKGKQRKPAEFASSAIKKTAEKTTLAELAINTNILPRSSTQEETKKGCEEIIPGGMLSKIYCTQAVCYLLPVMPDNSGCCTGRIFEAMATGYASFTTDRHTWNHLRPCTLLKMASMVEDLPSVKDSIDDSKVYKSFHCNKCDDVFIHSDNLYRHKKNCKGNVRRSSRSKCKYCSKTFPASSSIRQHEAIDISVYYEQTAVPSVLNTVRSVLNAVPSALSAVPAGLIVVVWMGGMAELSFSMVLGDVLVGRADGRDVGVSAGLNSIVSENLSYGGWNIGCQGVCLRVNISNQVPVRKLSLTVAVMKLCREEEKYIAKGSGWTLASIDYLGMSHSGASDHLSSRALVLEVVNTRPLFPARCLQTSQHASHDTTGASDLRRSVGACPKDKTVKEDERIKMGGLRENYGMIDKRKRDGMTAKRKRDGMTEKRKMDGNDRQEKNKWNERETERKME</sequence>